<feature type="domain" description="Sigma-54 factor interaction" evidence="6">
    <location>
        <begin position="146"/>
        <end position="374"/>
    </location>
</feature>
<dbReference type="Proteomes" id="UP000583387">
    <property type="component" value="Unassembled WGS sequence"/>
</dbReference>
<reference evidence="7 8" key="1">
    <citation type="submission" date="2020-08" db="EMBL/GenBank/DDBJ databases">
        <authorList>
            <person name="Criscuolo A."/>
        </authorList>
    </citation>
    <scope>NUCLEOTIDE SEQUENCE [LARGE SCALE GENOMIC DNA]</scope>
    <source>
        <strain evidence="7">CIP111764</strain>
    </source>
</reference>
<dbReference type="GO" id="GO:0005524">
    <property type="term" value="F:ATP binding"/>
    <property type="evidence" value="ECO:0007669"/>
    <property type="project" value="UniProtKB-KW"/>
</dbReference>
<evidence type="ECO:0000256" key="2">
    <source>
        <dbReference type="ARBA" id="ARBA00022840"/>
    </source>
</evidence>
<dbReference type="InterPro" id="IPR010518">
    <property type="entry name" value="FleQ"/>
</dbReference>
<dbReference type="FunFam" id="3.40.50.300:FF:000006">
    <property type="entry name" value="DNA-binding transcriptional regulator NtrC"/>
    <property type="match status" value="1"/>
</dbReference>
<dbReference type="InterPro" id="IPR002197">
    <property type="entry name" value="HTH_Fis"/>
</dbReference>
<accession>A0A7U7ES78</accession>
<organism evidence="7 8">
    <name type="scientific">Zestomonas carbonaria</name>
    <dbReference type="NCBI Taxonomy" id="2762745"/>
    <lineage>
        <taxon>Bacteria</taxon>
        <taxon>Pseudomonadati</taxon>
        <taxon>Pseudomonadota</taxon>
        <taxon>Gammaproteobacteria</taxon>
        <taxon>Pseudomonadales</taxon>
        <taxon>Pseudomonadaceae</taxon>
        <taxon>Zestomonas</taxon>
    </lineage>
</organism>
<dbReference type="PANTHER" id="PTHR32071">
    <property type="entry name" value="TRANSCRIPTIONAL REGULATORY PROTEIN"/>
    <property type="match status" value="1"/>
</dbReference>
<keyword evidence="4" id="KW-0238">DNA-binding</keyword>
<dbReference type="Pfam" id="PF00158">
    <property type="entry name" value="Sigma54_activat"/>
    <property type="match status" value="1"/>
</dbReference>
<dbReference type="InterPro" id="IPR058031">
    <property type="entry name" value="AAA_lid_NorR"/>
</dbReference>
<comment type="caution">
    <text evidence="7">The sequence shown here is derived from an EMBL/GenBank/DDBJ whole genome shotgun (WGS) entry which is preliminary data.</text>
</comment>
<dbReference type="FunFam" id="1.10.10.60:FF:000260">
    <property type="entry name" value="Fis family transcriptional regulator"/>
    <property type="match status" value="1"/>
</dbReference>
<proteinExistence type="predicted"/>
<keyword evidence="5" id="KW-0804">Transcription</keyword>
<dbReference type="PRINTS" id="PR01590">
    <property type="entry name" value="HTHFIS"/>
</dbReference>
<dbReference type="FunFam" id="1.10.8.60:FF:000037">
    <property type="entry name" value="Sigma-54-dependent Fis family transcriptional regulator"/>
    <property type="match status" value="1"/>
</dbReference>
<name>A0A7U7ES78_9GAMM</name>
<dbReference type="InterPro" id="IPR025944">
    <property type="entry name" value="Sigma_54_int_dom_CS"/>
</dbReference>
<dbReference type="SUPFAM" id="SSF52540">
    <property type="entry name" value="P-loop containing nucleoside triphosphate hydrolases"/>
    <property type="match status" value="1"/>
</dbReference>
<dbReference type="PROSITE" id="PS00675">
    <property type="entry name" value="SIGMA54_INTERACT_1"/>
    <property type="match status" value="1"/>
</dbReference>
<dbReference type="PANTHER" id="PTHR32071:SF117">
    <property type="entry name" value="PTS-DEPENDENT DIHYDROXYACETONE KINASE OPERON REGULATORY PROTEIN-RELATED"/>
    <property type="match status" value="1"/>
</dbReference>
<dbReference type="Gene3D" id="1.10.10.60">
    <property type="entry name" value="Homeodomain-like"/>
    <property type="match status" value="1"/>
</dbReference>
<dbReference type="Gene3D" id="1.10.8.60">
    <property type="match status" value="1"/>
</dbReference>
<dbReference type="InterPro" id="IPR025943">
    <property type="entry name" value="Sigma_54_int_dom_ATP-bd_2"/>
</dbReference>
<dbReference type="InterPro" id="IPR002078">
    <property type="entry name" value="Sigma_54_int"/>
</dbReference>
<evidence type="ECO:0000256" key="1">
    <source>
        <dbReference type="ARBA" id="ARBA00022741"/>
    </source>
</evidence>
<keyword evidence="2" id="KW-0067">ATP-binding</keyword>
<dbReference type="Pfam" id="PF25601">
    <property type="entry name" value="AAA_lid_14"/>
    <property type="match status" value="1"/>
</dbReference>
<sequence length="491" mass="55557">MWRETKILLIDDNSERRRDLAVVLNFLGEEHIACDCREWREAVEGLDNSREVISVLLGEVTAKGGALELLKQLASWDEQLPVLLIGDPTPADWPEDMRRRVLASLEMPPSYNKLLDSLHRAQVYREMYDQARDRGRSREPNLFRSLVGTSRAIGQVRQMMQQVADTDASVLILGESGTGKEVVARNLHYHSKRRDAPFVPVNCGAIPAELLESELFGHEKGAFTGAITNRAGRFELANGGTLFLDEIGDMPLPMQVKLLRVLQERTFERVGSNKTQSVDVRIIAATHKNLEQMIETATFREDLYYRLNVFPIEMAPLRERVEDIPLLLNELISRLEVEKRGSIRFNSAAIMSLCRHDWPGNVRELANLVERMAIMHPYGVIGVSELPKKFRHVDDEDEQLASIREEMEERAAIIAGNMPGLNGSAMLPPEGLDLKDYLGNLEQGLIQQALDDANGVVARAAERLRIRRTTLVEKMRKYGMSRRDEEVGVDD</sequence>
<dbReference type="SUPFAM" id="SSF46689">
    <property type="entry name" value="Homeodomain-like"/>
    <property type="match status" value="1"/>
</dbReference>
<evidence type="ECO:0000256" key="4">
    <source>
        <dbReference type="ARBA" id="ARBA00023125"/>
    </source>
</evidence>
<evidence type="ECO:0000313" key="7">
    <source>
        <dbReference type="EMBL" id="CAD5109265.1"/>
    </source>
</evidence>
<dbReference type="InterPro" id="IPR025662">
    <property type="entry name" value="Sigma_54_int_dom_ATP-bd_1"/>
</dbReference>
<dbReference type="CDD" id="cd00009">
    <property type="entry name" value="AAA"/>
    <property type="match status" value="1"/>
</dbReference>
<evidence type="ECO:0000256" key="3">
    <source>
        <dbReference type="ARBA" id="ARBA00023015"/>
    </source>
</evidence>
<dbReference type="RefSeq" id="WP_187672566.1">
    <property type="nucleotide sequence ID" value="NZ_CAJFCI010000071.1"/>
</dbReference>
<dbReference type="AlphaFoldDB" id="A0A7U7ES78"/>
<dbReference type="Pfam" id="PF06490">
    <property type="entry name" value="FleQ"/>
    <property type="match status" value="1"/>
</dbReference>
<keyword evidence="8" id="KW-1185">Reference proteome</keyword>
<dbReference type="InterPro" id="IPR009057">
    <property type="entry name" value="Homeodomain-like_sf"/>
</dbReference>
<evidence type="ECO:0000259" key="6">
    <source>
        <dbReference type="PROSITE" id="PS50045"/>
    </source>
</evidence>
<evidence type="ECO:0000313" key="8">
    <source>
        <dbReference type="Proteomes" id="UP000583387"/>
    </source>
</evidence>
<dbReference type="InterPro" id="IPR011006">
    <property type="entry name" value="CheY-like_superfamily"/>
</dbReference>
<keyword evidence="1" id="KW-0547">Nucleotide-binding</keyword>
<dbReference type="InterPro" id="IPR027417">
    <property type="entry name" value="P-loop_NTPase"/>
</dbReference>
<dbReference type="SUPFAM" id="SSF52172">
    <property type="entry name" value="CheY-like"/>
    <property type="match status" value="1"/>
</dbReference>
<dbReference type="EMBL" id="CAJFCI010000071">
    <property type="protein sequence ID" value="CAD5109265.1"/>
    <property type="molecule type" value="Genomic_DNA"/>
</dbReference>
<dbReference type="Gene3D" id="3.40.50.300">
    <property type="entry name" value="P-loop containing nucleotide triphosphate hydrolases"/>
    <property type="match status" value="1"/>
</dbReference>
<dbReference type="PROSITE" id="PS50045">
    <property type="entry name" value="SIGMA54_INTERACT_4"/>
    <property type="match status" value="1"/>
</dbReference>
<dbReference type="SMART" id="SM00382">
    <property type="entry name" value="AAA"/>
    <property type="match status" value="1"/>
</dbReference>
<dbReference type="Gene3D" id="3.40.50.2300">
    <property type="match status" value="1"/>
</dbReference>
<gene>
    <name evidence="7" type="primary">norR_1</name>
    <name evidence="7" type="ORF">PSEWESI4_03561</name>
</gene>
<dbReference type="Pfam" id="PF02954">
    <property type="entry name" value="HTH_8"/>
    <property type="match status" value="1"/>
</dbReference>
<evidence type="ECO:0000256" key="5">
    <source>
        <dbReference type="ARBA" id="ARBA00023163"/>
    </source>
</evidence>
<dbReference type="PROSITE" id="PS00688">
    <property type="entry name" value="SIGMA54_INTERACT_3"/>
    <property type="match status" value="1"/>
</dbReference>
<dbReference type="PROSITE" id="PS00676">
    <property type="entry name" value="SIGMA54_INTERACT_2"/>
    <property type="match status" value="1"/>
</dbReference>
<dbReference type="InterPro" id="IPR003593">
    <property type="entry name" value="AAA+_ATPase"/>
</dbReference>
<dbReference type="GO" id="GO:0006355">
    <property type="term" value="P:regulation of DNA-templated transcription"/>
    <property type="evidence" value="ECO:0007669"/>
    <property type="project" value="InterPro"/>
</dbReference>
<keyword evidence="3" id="KW-0805">Transcription regulation</keyword>
<protein>
    <submittedName>
        <fullName evidence="7">Anaerobic nitric oxide reductase transcription regulator NorR</fullName>
    </submittedName>
</protein>
<dbReference type="GO" id="GO:0043565">
    <property type="term" value="F:sequence-specific DNA binding"/>
    <property type="evidence" value="ECO:0007669"/>
    <property type="project" value="InterPro"/>
</dbReference>